<dbReference type="GO" id="GO:0035438">
    <property type="term" value="F:cyclic-di-GMP binding"/>
    <property type="evidence" value="ECO:0007669"/>
    <property type="project" value="InterPro"/>
</dbReference>
<dbReference type="Pfam" id="PF07238">
    <property type="entry name" value="PilZ"/>
    <property type="match status" value="1"/>
</dbReference>
<dbReference type="RefSeq" id="WP_184089653.1">
    <property type="nucleotide sequence ID" value="NZ_JACIJF010000011.1"/>
</dbReference>
<comment type="caution">
    <text evidence="3">The sequence shown here is derived from an EMBL/GenBank/DDBJ whole genome shotgun (WGS) entry which is preliminary data.</text>
</comment>
<protein>
    <recommendedName>
        <fullName evidence="2">PilZ domain-containing protein</fullName>
    </recommendedName>
</protein>
<keyword evidence="4" id="KW-1185">Reference proteome</keyword>
<evidence type="ECO:0000313" key="3">
    <source>
        <dbReference type="EMBL" id="MBB5711941.1"/>
    </source>
</evidence>
<name>A0A840YR58_9SPHN</name>
<dbReference type="SUPFAM" id="SSF141371">
    <property type="entry name" value="PilZ domain-like"/>
    <property type="match status" value="1"/>
</dbReference>
<gene>
    <name evidence="3" type="ORF">FHT02_003194</name>
</gene>
<sequence length="119" mass="13137">MSAKSDERRQAPRSKLFQQAEMRGPEGDVRVHVLNLSTLGALVYSDQVPMAGEQVRLTCGMPLGICRVAWVNGRRFGVQFLKPVPHAVIEQVLRIQDALIVSASERLGVPCRKMLVAAE</sequence>
<organism evidence="3 4">
    <name type="scientific">Sphingomonas xinjiangensis</name>
    <dbReference type="NCBI Taxonomy" id="643568"/>
    <lineage>
        <taxon>Bacteria</taxon>
        <taxon>Pseudomonadati</taxon>
        <taxon>Pseudomonadota</taxon>
        <taxon>Alphaproteobacteria</taxon>
        <taxon>Sphingomonadales</taxon>
        <taxon>Sphingomonadaceae</taxon>
        <taxon>Sphingomonas</taxon>
    </lineage>
</organism>
<dbReference type="InterPro" id="IPR009875">
    <property type="entry name" value="PilZ_domain"/>
</dbReference>
<dbReference type="EMBL" id="JACIJF010000011">
    <property type="protein sequence ID" value="MBB5711941.1"/>
    <property type="molecule type" value="Genomic_DNA"/>
</dbReference>
<evidence type="ECO:0000256" key="1">
    <source>
        <dbReference type="SAM" id="MobiDB-lite"/>
    </source>
</evidence>
<evidence type="ECO:0000259" key="2">
    <source>
        <dbReference type="Pfam" id="PF07238"/>
    </source>
</evidence>
<feature type="domain" description="PilZ" evidence="2">
    <location>
        <begin position="7"/>
        <end position="91"/>
    </location>
</feature>
<reference evidence="3 4" key="1">
    <citation type="submission" date="2020-08" db="EMBL/GenBank/DDBJ databases">
        <title>Genomic Encyclopedia of Type Strains, Phase IV (KMG-IV): sequencing the most valuable type-strain genomes for metagenomic binning, comparative biology and taxonomic classification.</title>
        <authorList>
            <person name="Goeker M."/>
        </authorList>
    </citation>
    <scope>NUCLEOTIDE SEQUENCE [LARGE SCALE GENOMIC DNA]</scope>
    <source>
        <strain evidence="3 4">DSM 26736</strain>
    </source>
</reference>
<feature type="region of interest" description="Disordered" evidence="1">
    <location>
        <begin position="1"/>
        <end position="23"/>
    </location>
</feature>
<dbReference type="Proteomes" id="UP000527143">
    <property type="component" value="Unassembled WGS sequence"/>
</dbReference>
<accession>A0A840YR58</accession>
<evidence type="ECO:0000313" key="4">
    <source>
        <dbReference type="Proteomes" id="UP000527143"/>
    </source>
</evidence>
<dbReference type="Gene3D" id="2.40.10.220">
    <property type="entry name" value="predicted glycosyltransferase like domains"/>
    <property type="match status" value="1"/>
</dbReference>
<dbReference type="AlphaFoldDB" id="A0A840YR58"/>
<proteinExistence type="predicted"/>
<feature type="compositionally biased region" description="Basic and acidic residues" evidence="1">
    <location>
        <begin position="1"/>
        <end position="10"/>
    </location>
</feature>